<evidence type="ECO:0000313" key="2">
    <source>
        <dbReference type="EMBL" id="GHC84287.1"/>
    </source>
</evidence>
<dbReference type="NCBIfam" id="TIGR00778">
    <property type="entry name" value="ahpD_dom"/>
    <property type="match status" value="1"/>
</dbReference>
<dbReference type="InterPro" id="IPR004675">
    <property type="entry name" value="AhpD_core"/>
</dbReference>
<dbReference type="PANTHER" id="PTHR34846:SF10">
    <property type="entry name" value="CYTOPLASMIC PROTEIN"/>
    <property type="match status" value="1"/>
</dbReference>
<evidence type="ECO:0000313" key="3">
    <source>
        <dbReference type="Proteomes" id="UP000626210"/>
    </source>
</evidence>
<accession>A0ABQ3G324</accession>
<dbReference type="Pfam" id="PF02627">
    <property type="entry name" value="CMD"/>
    <property type="match status" value="1"/>
</dbReference>
<keyword evidence="3" id="KW-1185">Reference proteome</keyword>
<dbReference type="Gene3D" id="1.20.1290.10">
    <property type="entry name" value="AhpD-like"/>
    <property type="match status" value="1"/>
</dbReference>
<proteinExistence type="predicted"/>
<sequence length="197" mass="21664">MTRVRPDVDLHRIPARLSQDVALARLVVDGLAWCRPANYLKKDCDNMKRANWFAVSPEGAKAVGGLHHFVTTGTALPSRLVHLVFLRVSQINGCAHCIDIHTRDLLQEGMAIDTVVLVPVWHEAAYLFSEQERAALAWAEEVTRVSETHASDAAYAAAAAVFSEKDLVDLTLTIAAMNAINRLGVSFRLKPRARAEA</sequence>
<dbReference type="SUPFAM" id="SSF69118">
    <property type="entry name" value="AhpD-like"/>
    <property type="match status" value="1"/>
</dbReference>
<comment type="caution">
    <text evidence="2">The sequence shown here is derived from an EMBL/GenBank/DDBJ whole genome shotgun (WGS) entry which is preliminary data.</text>
</comment>
<dbReference type="Proteomes" id="UP000626210">
    <property type="component" value="Unassembled WGS sequence"/>
</dbReference>
<evidence type="ECO:0000259" key="1">
    <source>
        <dbReference type="Pfam" id="PF02627"/>
    </source>
</evidence>
<gene>
    <name evidence="2" type="ORF">GCM10007320_28590</name>
</gene>
<name>A0ABQ3G324_9BURK</name>
<organism evidence="2 3">
    <name type="scientific">Pseudorhodoferax aquiterrae</name>
    <dbReference type="NCBI Taxonomy" id="747304"/>
    <lineage>
        <taxon>Bacteria</taxon>
        <taxon>Pseudomonadati</taxon>
        <taxon>Pseudomonadota</taxon>
        <taxon>Betaproteobacteria</taxon>
        <taxon>Burkholderiales</taxon>
        <taxon>Comamonadaceae</taxon>
    </lineage>
</organism>
<dbReference type="InterPro" id="IPR003779">
    <property type="entry name" value="CMD-like"/>
</dbReference>
<feature type="domain" description="Carboxymuconolactone decarboxylase-like" evidence="1">
    <location>
        <begin position="57"/>
        <end position="141"/>
    </location>
</feature>
<dbReference type="EMBL" id="BMYK01000007">
    <property type="protein sequence ID" value="GHC84287.1"/>
    <property type="molecule type" value="Genomic_DNA"/>
</dbReference>
<protein>
    <recommendedName>
        <fullName evidence="1">Carboxymuconolactone decarboxylase-like domain-containing protein</fullName>
    </recommendedName>
</protein>
<reference evidence="3" key="1">
    <citation type="journal article" date="2019" name="Int. J. Syst. Evol. Microbiol.">
        <title>The Global Catalogue of Microorganisms (GCM) 10K type strain sequencing project: providing services to taxonomists for standard genome sequencing and annotation.</title>
        <authorList>
            <consortium name="The Broad Institute Genomics Platform"/>
            <consortium name="The Broad Institute Genome Sequencing Center for Infectious Disease"/>
            <person name="Wu L."/>
            <person name="Ma J."/>
        </authorList>
    </citation>
    <scope>NUCLEOTIDE SEQUENCE [LARGE SCALE GENOMIC DNA]</scope>
    <source>
        <strain evidence="3">KCTC 23314</strain>
    </source>
</reference>
<dbReference type="InterPro" id="IPR029032">
    <property type="entry name" value="AhpD-like"/>
</dbReference>
<dbReference type="PANTHER" id="PTHR34846">
    <property type="entry name" value="4-CARBOXYMUCONOLACTONE DECARBOXYLASE FAMILY PROTEIN (AFU_ORTHOLOGUE AFUA_6G11590)"/>
    <property type="match status" value="1"/>
</dbReference>